<gene>
    <name evidence="2" type="ORF">APZ42_015236</name>
</gene>
<accession>A0A162PB53</accession>
<reference evidence="2 3" key="1">
    <citation type="submission" date="2016-03" db="EMBL/GenBank/DDBJ databases">
        <title>EvidentialGene: Evidence-directed Construction of Genes on Genomes.</title>
        <authorList>
            <person name="Gilbert D.G."/>
            <person name="Choi J.-H."/>
            <person name="Mockaitis K."/>
            <person name="Colbourne J."/>
            <person name="Pfrender M."/>
        </authorList>
    </citation>
    <scope>NUCLEOTIDE SEQUENCE [LARGE SCALE GENOMIC DNA]</scope>
    <source>
        <strain evidence="2 3">Xinb3</strain>
        <tissue evidence="2">Complete organism</tissue>
    </source>
</reference>
<keyword evidence="3" id="KW-1185">Reference proteome</keyword>
<feature type="region of interest" description="Disordered" evidence="1">
    <location>
        <begin position="1"/>
        <end position="57"/>
    </location>
</feature>
<feature type="compositionally biased region" description="Basic and acidic residues" evidence="1">
    <location>
        <begin position="1"/>
        <end position="22"/>
    </location>
</feature>
<comment type="caution">
    <text evidence="2">The sequence shown here is derived from an EMBL/GenBank/DDBJ whole genome shotgun (WGS) entry which is preliminary data.</text>
</comment>
<dbReference type="EMBL" id="LRGB01000512">
    <property type="protein sequence ID" value="KZS18694.1"/>
    <property type="molecule type" value="Genomic_DNA"/>
</dbReference>
<feature type="compositionally biased region" description="Basic residues" evidence="1">
    <location>
        <begin position="33"/>
        <end position="46"/>
    </location>
</feature>
<sequence>MKQKKKTEQTRRPEEQKEKKEWTAQMTPYKKDFRQHKRVLRKKSDKTRKGEKSNTSISNLGFLSVSRYYFFFEKKKTHKNVDNDILNSH</sequence>
<evidence type="ECO:0000313" key="2">
    <source>
        <dbReference type="EMBL" id="KZS18694.1"/>
    </source>
</evidence>
<name>A0A162PB53_9CRUS</name>
<evidence type="ECO:0000256" key="1">
    <source>
        <dbReference type="SAM" id="MobiDB-lite"/>
    </source>
</evidence>
<dbReference type="AlphaFoldDB" id="A0A162PB53"/>
<organism evidence="2 3">
    <name type="scientific">Daphnia magna</name>
    <dbReference type="NCBI Taxonomy" id="35525"/>
    <lineage>
        <taxon>Eukaryota</taxon>
        <taxon>Metazoa</taxon>
        <taxon>Ecdysozoa</taxon>
        <taxon>Arthropoda</taxon>
        <taxon>Crustacea</taxon>
        <taxon>Branchiopoda</taxon>
        <taxon>Diplostraca</taxon>
        <taxon>Cladocera</taxon>
        <taxon>Anomopoda</taxon>
        <taxon>Daphniidae</taxon>
        <taxon>Daphnia</taxon>
    </lineage>
</organism>
<proteinExistence type="predicted"/>
<dbReference type="Proteomes" id="UP000076858">
    <property type="component" value="Unassembled WGS sequence"/>
</dbReference>
<evidence type="ECO:0000313" key="3">
    <source>
        <dbReference type="Proteomes" id="UP000076858"/>
    </source>
</evidence>
<protein>
    <submittedName>
        <fullName evidence="2">Uncharacterized protein</fullName>
    </submittedName>
</protein>